<name>U5YGK9_MONSK</name>
<dbReference type="InterPro" id="IPR001892">
    <property type="entry name" value="Ribosomal_uS13"/>
</dbReference>
<dbReference type="PROSITE" id="PS00646">
    <property type="entry name" value="RIBOSOMAL_S13_1"/>
    <property type="match status" value="1"/>
</dbReference>
<dbReference type="FunFam" id="1.10.8.50:FF:000001">
    <property type="entry name" value="30S ribosomal protein S13"/>
    <property type="match status" value="1"/>
</dbReference>
<geneLocation type="mitochondrion" evidence="5"/>
<dbReference type="PANTHER" id="PTHR10871">
    <property type="entry name" value="30S RIBOSOMAL PROTEIN S13/40S RIBOSOMAL PROTEIN S18"/>
    <property type="match status" value="1"/>
</dbReference>
<dbReference type="GO" id="GO:0003723">
    <property type="term" value="F:RNA binding"/>
    <property type="evidence" value="ECO:0007669"/>
    <property type="project" value="InterPro"/>
</dbReference>
<dbReference type="GO" id="GO:0006412">
    <property type="term" value="P:translation"/>
    <property type="evidence" value="ECO:0007669"/>
    <property type="project" value="InterPro"/>
</dbReference>
<sequence>MVYILNKNLPNKKKLRYALQEIFGIGPFVAQQISDQLGLSSHTLMEELTQSQIDTLVRIINNNSITGSDLKRVVQQDIKRLSTIGSYRGIRHTQHLPVRGQRTH</sequence>
<dbReference type="InterPro" id="IPR027437">
    <property type="entry name" value="Rbsml_uS13_C"/>
</dbReference>
<protein>
    <submittedName>
        <fullName evidence="5">Ribosomal protein S13</fullName>
    </submittedName>
</protein>
<dbReference type="GO" id="GO:0005739">
    <property type="term" value="C:mitochondrion"/>
    <property type="evidence" value="ECO:0007669"/>
    <property type="project" value="TreeGrafter"/>
</dbReference>
<dbReference type="PIRSF" id="PIRSF002134">
    <property type="entry name" value="Ribosomal_S13"/>
    <property type="match status" value="1"/>
</dbReference>
<evidence type="ECO:0000256" key="4">
    <source>
        <dbReference type="RuleBase" id="RU003830"/>
    </source>
</evidence>
<keyword evidence="5" id="KW-0496">Mitochondrion</keyword>
<dbReference type="SUPFAM" id="SSF46946">
    <property type="entry name" value="S13-like H2TH domain"/>
    <property type="match status" value="1"/>
</dbReference>
<evidence type="ECO:0000256" key="3">
    <source>
        <dbReference type="ARBA" id="ARBA00023274"/>
    </source>
</evidence>
<organism evidence="5">
    <name type="scientific">Monomastix sp. (strain OKE-1)</name>
    <dbReference type="NCBI Taxonomy" id="141716"/>
    <lineage>
        <taxon>Eukaryota</taxon>
        <taxon>Viridiplantae</taxon>
        <taxon>Chlorophyta</taxon>
        <taxon>Mamiellophyceae</taxon>
        <taxon>Monomastigales</taxon>
        <taxon>Monomastigaceae</taxon>
        <taxon>Monomastix</taxon>
    </lineage>
</organism>
<dbReference type="Gene3D" id="4.10.910.10">
    <property type="entry name" value="30s ribosomal protein s13, domain 2"/>
    <property type="match status" value="1"/>
</dbReference>
<keyword evidence="3 4" id="KW-0687">Ribonucleoprotein</keyword>
<gene>
    <name evidence="5" type="primary">rps13</name>
</gene>
<proteinExistence type="inferred from homology"/>
<dbReference type="GO" id="GO:0015935">
    <property type="term" value="C:small ribosomal subunit"/>
    <property type="evidence" value="ECO:0007669"/>
    <property type="project" value="TreeGrafter"/>
</dbReference>
<evidence type="ECO:0000313" key="5">
    <source>
        <dbReference type="EMBL" id="AGZ90211.1"/>
    </source>
</evidence>
<comment type="similarity">
    <text evidence="1 4">Belongs to the universal ribosomal protein uS13 family.</text>
</comment>
<accession>U5YGK9</accession>
<dbReference type="GeneID" id="17622548"/>
<dbReference type="Pfam" id="PF00416">
    <property type="entry name" value="Ribosomal_S13"/>
    <property type="match status" value="1"/>
</dbReference>
<dbReference type="GO" id="GO:0003735">
    <property type="term" value="F:structural constituent of ribosome"/>
    <property type="evidence" value="ECO:0007669"/>
    <property type="project" value="InterPro"/>
</dbReference>
<evidence type="ECO:0000256" key="2">
    <source>
        <dbReference type="ARBA" id="ARBA00022980"/>
    </source>
</evidence>
<dbReference type="Gene3D" id="1.10.8.50">
    <property type="match status" value="1"/>
</dbReference>
<keyword evidence="2 4" id="KW-0689">Ribosomal protein</keyword>
<dbReference type="AlphaFoldDB" id="U5YGK9"/>
<dbReference type="PROSITE" id="PS50159">
    <property type="entry name" value="RIBOSOMAL_S13_2"/>
    <property type="match status" value="1"/>
</dbReference>
<reference evidence="5" key="1">
    <citation type="journal article" date="2013" name="Genome Biol. Evol.">
        <title>Tracing the evolution of streptophyte algae and their mitochondrial genome.</title>
        <authorList>
            <person name="Turmel M."/>
            <person name="Otis C."/>
            <person name="Lemieux C."/>
        </authorList>
    </citation>
    <scope>NUCLEOTIDE SEQUENCE</scope>
</reference>
<dbReference type="EMBL" id="KF060939">
    <property type="protein sequence ID" value="AGZ90211.1"/>
    <property type="molecule type" value="Genomic_DNA"/>
</dbReference>
<dbReference type="RefSeq" id="YP_008802558.1">
    <property type="nucleotide sequence ID" value="NC_022797.1"/>
</dbReference>
<dbReference type="InterPro" id="IPR018269">
    <property type="entry name" value="Ribosomal_uS13_CS"/>
</dbReference>
<evidence type="ECO:0000256" key="1">
    <source>
        <dbReference type="ARBA" id="ARBA00008080"/>
    </source>
</evidence>
<dbReference type="PANTHER" id="PTHR10871:SF1">
    <property type="entry name" value="SMALL RIBOSOMAL SUBUNIT PROTEIN US13M"/>
    <property type="match status" value="1"/>
</dbReference>
<dbReference type="InterPro" id="IPR010979">
    <property type="entry name" value="Ribosomal_uS13-like_H2TH"/>
</dbReference>